<evidence type="ECO:0000256" key="3">
    <source>
        <dbReference type="SAM" id="SignalP"/>
    </source>
</evidence>
<feature type="region of interest" description="Disordered" evidence="2">
    <location>
        <begin position="604"/>
        <end position="625"/>
    </location>
</feature>
<feature type="chain" id="PRO_5044217558" description="Xrn1 N-terminal domain-containing protein" evidence="3">
    <location>
        <begin position="17"/>
        <end position="660"/>
    </location>
</feature>
<dbReference type="Proteomes" id="UP001515480">
    <property type="component" value="Unassembled WGS sequence"/>
</dbReference>
<reference evidence="5 6" key="1">
    <citation type="journal article" date="2024" name="Science">
        <title>Giant polyketide synthase enzymes in the biosynthesis of giant marine polyether toxins.</title>
        <authorList>
            <person name="Fallon T.R."/>
            <person name="Shende V.V."/>
            <person name="Wierzbicki I.H."/>
            <person name="Pendleton A.L."/>
            <person name="Watervoot N.F."/>
            <person name="Auber R.P."/>
            <person name="Gonzalez D.J."/>
            <person name="Wisecaver J.H."/>
            <person name="Moore B.S."/>
        </authorList>
    </citation>
    <scope>NUCLEOTIDE SEQUENCE [LARGE SCALE GENOMIC DNA]</scope>
    <source>
        <strain evidence="5 6">12B1</strain>
    </source>
</reference>
<evidence type="ECO:0000313" key="6">
    <source>
        <dbReference type="Proteomes" id="UP001515480"/>
    </source>
</evidence>
<keyword evidence="6" id="KW-1185">Reference proteome</keyword>
<dbReference type="InterPro" id="IPR027073">
    <property type="entry name" value="5_3_exoribonuclease"/>
</dbReference>
<dbReference type="PANTHER" id="PTHR12341:SF7">
    <property type="entry name" value="5'-3' EXORIBONUCLEASE 1"/>
    <property type="match status" value="1"/>
</dbReference>
<proteinExistence type="inferred from homology"/>
<dbReference type="InterPro" id="IPR004859">
    <property type="entry name" value="Xrn1_N"/>
</dbReference>
<name>A0AB34JBW5_PRYPA</name>
<organism evidence="5 6">
    <name type="scientific">Prymnesium parvum</name>
    <name type="common">Toxic golden alga</name>
    <dbReference type="NCBI Taxonomy" id="97485"/>
    <lineage>
        <taxon>Eukaryota</taxon>
        <taxon>Haptista</taxon>
        <taxon>Haptophyta</taxon>
        <taxon>Prymnesiophyceae</taxon>
        <taxon>Prymnesiales</taxon>
        <taxon>Prymnesiaceae</taxon>
        <taxon>Prymnesium</taxon>
    </lineage>
</organism>
<feature type="signal peptide" evidence="3">
    <location>
        <begin position="1"/>
        <end position="16"/>
    </location>
</feature>
<sequence length="660" mass="72550">MLRLLALAWLQSAGQALVVLGATHSPPPLLRRPQAPPHRRAEPRLGVSGFCKWIEAHFPRSVQQIGLQDGGRADVVAVDMNGLLHSHLRRARSHEHAIALVMKQLIATLRFARPRAAVLLAFDGPAPMAKFVTQRQRRVKAAKAWRPDDAMKPTPLHATPGTAFMASVENAMLYLCHSELATFRGKELRFYVSGADVPGEGEVKIIDWLISCDANSLPTRPSVYIVGGDGDLVLQALVLQGWDTRVLREVPRQCRANGTVIALDSLRRELEEAGLVRGRTPSGEAALRLPPSGATSYVGLDVVALFSMMGNDYLPKVLETSFDRLWRGYNALRAQPRFLGQTLLAADARGFNLPFLDALMRLVDATHSLAKAEAALLVAAGATPKEATAATSMVGLDRPTLYGLIGASLAAMEEEARGHAPPAAAAREQRPRYDAADYLAGILWVVQMYADGICPDLSWKYAGEYAPRCAQLSRFAARRDAPPAVRAPASRCEALPAPLMCALVLPHVIAVDLAPPEIAAELQEGGRLGFINEWMGQWERSGRQQREYEDLVASLRWLPAEVVSLRSRELVESPAWLELSRRNRRSGGKETSLYREQHGVRLPQIKMPELPPLPPTRRMPPLDKIPDLKCRWAPASRAPKYNSWALDAQQQQRTAGRSFG</sequence>
<dbReference type="GO" id="GO:0003723">
    <property type="term" value="F:RNA binding"/>
    <property type="evidence" value="ECO:0007669"/>
    <property type="project" value="TreeGrafter"/>
</dbReference>
<feature type="domain" description="Xrn1 N-terminal" evidence="4">
    <location>
        <begin position="45"/>
        <end position="249"/>
    </location>
</feature>
<evidence type="ECO:0000256" key="1">
    <source>
        <dbReference type="ARBA" id="ARBA00038299"/>
    </source>
</evidence>
<dbReference type="GO" id="GO:0000956">
    <property type="term" value="P:nuclear-transcribed mRNA catabolic process"/>
    <property type="evidence" value="ECO:0007669"/>
    <property type="project" value="TreeGrafter"/>
</dbReference>
<dbReference type="Gene3D" id="3.40.50.12390">
    <property type="match status" value="1"/>
</dbReference>
<dbReference type="Pfam" id="PF03159">
    <property type="entry name" value="XRN_N"/>
    <property type="match status" value="1"/>
</dbReference>
<evidence type="ECO:0000313" key="5">
    <source>
        <dbReference type="EMBL" id="KAL1518607.1"/>
    </source>
</evidence>
<dbReference type="SUPFAM" id="SSF88723">
    <property type="entry name" value="PIN domain-like"/>
    <property type="match status" value="1"/>
</dbReference>
<dbReference type="GO" id="GO:0004534">
    <property type="term" value="F:5'-3' RNA exonuclease activity"/>
    <property type="evidence" value="ECO:0007669"/>
    <property type="project" value="TreeGrafter"/>
</dbReference>
<feature type="compositionally biased region" description="Pro residues" evidence="2">
    <location>
        <begin position="609"/>
        <end position="618"/>
    </location>
</feature>
<dbReference type="PANTHER" id="PTHR12341">
    <property type="entry name" value="5'-&gt;3' EXORIBONUCLEASE"/>
    <property type="match status" value="1"/>
</dbReference>
<evidence type="ECO:0000256" key="2">
    <source>
        <dbReference type="SAM" id="MobiDB-lite"/>
    </source>
</evidence>
<protein>
    <recommendedName>
        <fullName evidence="4">Xrn1 N-terminal domain-containing protein</fullName>
    </recommendedName>
</protein>
<dbReference type="EMBL" id="JBGBPQ010000010">
    <property type="protein sequence ID" value="KAL1518607.1"/>
    <property type="molecule type" value="Genomic_DNA"/>
</dbReference>
<evidence type="ECO:0000259" key="4">
    <source>
        <dbReference type="Pfam" id="PF03159"/>
    </source>
</evidence>
<dbReference type="AlphaFoldDB" id="A0AB34JBW5"/>
<keyword evidence="3" id="KW-0732">Signal</keyword>
<dbReference type="GO" id="GO:0005634">
    <property type="term" value="C:nucleus"/>
    <property type="evidence" value="ECO:0007669"/>
    <property type="project" value="TreeGrafter"/>
</dbReference>
<comment type="similarity">
    <text evidence="1">Belongs to the 5'-3' exonuclease family.</text>
</comment>
<dbReference type="InterPro" id="IPR029060">
    <property type="entry name" value="PIN-like_dom_sf"/>
</dbReference>
<gene>
    <name evidence="5" type="ORF">AB1Y20_002895</name>
</gene>
<accession>A0AB34JBW5</accession>
<comment type="caution">
    <text evidence="5">The sequence shown here is derived from an EMBL/GenBank/DDBJ whole genome shotgun (WGS) entry which is preliminary data.</text>
</comment>